<evidence type="ECO:0000256" key="2">
    <source>
        <dbReference type="ARBA" id="ARBA00022598"/>
    </source>
</evidence>
<keyword evidence="7" id="KW-1185">Reference proteome</keyword>
<evidence type="ECO:0000313" key="6">
    <source>
        <dbReference type="EMBL" id="KDQ53804.1"/>
    </source>
</evidence>
<dbReference type="Proteomes" id="UP000027265">
    <property type="component" value="Unassembled WGS sequence"/>
</dbReference>
<protein>
    <recommendedName>
        <fullName evidence="5">Carbamoyl-phosphate synthetase large subunit oligomerisation domain-containing protein</fullName>
    </recommendedName>
</protein>
<evidence type="ECO:0000256" key="4">
    <source>
        <dbReference type="ARBA" id="ARBA00022840"/>
    </source>
</evidence>
<evidence type="ECO:0000259" key="5">
    <source>
        <dbReference type="SMART" id="SM01096"/>
    </source>
</evidence>
<name>A0A067PG65_9AGAM</name>
<dbReference type="PANTHER" id="PTHR11405">
    <property type="entry name" value="CARBAMOYLTRANSFERASE FAMILY MEMBER"/>
    <property type="match status" value="1"/>
</dbReference>
<sequence>MFEKKWGVNRLLDITKVDKWHLYKLDYMVQTVNAIKSVGALDKVDRDLTLRANCEGFSDLYIATLLSTPEHESCAHRNSLSVTPFVKRIDTLAAEYLARTNYLSPSPALPPPRLLL</sequence>
<dbReference type="GO" id="GO:0004088">
    <property type="term" value="F:carbamoyl-phosphate synthase (glutamine-hydrolyzing) activity"/>
    <property type="evidence" value="ECO:0007669"/>
    <property type="project" value="TreeGrafter"/>
</dbReference>
<keyword evidence="2" id="KW-0436">Ligase</keyword>
<organism evidence="6 7">
    <name type="scientific">Jaapia argillacea MUCL 33604</name>
    <dbReference type="NCBI Taxonomy" id="933084"/>
    <lineage>
        <taxon>Eukaryota</taxon>
        <taxon>Fungi</taxon>
        <taxon>Dikarya</taxon>
        <taxon>Basidiomycota</taxon>
        <taxon>Agaricomycotina</taxon>
        <taxon>Agaricomycetes</taxon>
        <taxon>Agaricomycetidae</taxon>
        <taxon>Jaapiales</taxon>
        <taxon>Jaapiaceae</taxon>
        <taxon>Jaapia</taxon>
    </lineage>
</organism>
<dbReference type="AlphaFoldDB" id="A0A067PG65"/>
<dbReference type="SMART" id="SM01096">
    <property type="entry name" value="CPSase_L_D3"/>
    <property type="match status" value="1"/>
</dbReference>
<dbReference type="OrthoDB" id="1924069at2759"/>
<dbReference type="EMBL" id="KL197732">
    <property type="protein sequence ID" value="KDQ53804.1"/>
    <property type="molecule type" value="Genomic_DNA"/>
</dbReference>
<dbReference type="Pfam" id="PF02787">
    <property type="entry name" value="CPSase_L_D3"/>
    <property type="match status" value="1"/>
</dbReference>
<dbReference type="HOGENOM" id="CLU_2097219_0_0_1"/>
<accession>A0A067PG65</accession>
<proteinExistence type="predicted"/>
<keyword evidence="4" id="KW-0067">ATP-binding</keyword>
<reference evidence="7" key="1">
    <citation type="journal article" date="2014" name="Proc. Natl. Acad. Sci. U.S.A.">
        <title>Extensive sampling of basidiomycete genomes demonstrates inadequacy of the white-rot/brown-rot paradigm for wood decay fungi.</title>
        <authorList>
            <person name="Riley R."/>
            <person name="Salamov A.A."/>
            <person name="Brown D.W."/>
            <person name="Nagy L.G."/>
            <person name="Floudas D."/>
            <person name="Held B.W."/>
            <person name="Levasseur A."/>
            <person name="Lombard V."/>
            <person name="Morin E."/>
            <person name="Otillar R."/>
            <person name="Lindquist E.A."/>
            <person name="Sun H."/>
            <person name="LaButti K.M."/>
            <person name="Schmutz J."/>
            <person name="Jabbour D."/>
            <person name="Luo H."/>
            <person name="Baker S.E."/>
            <person name="Pisabarro A.G."/>
            <person name="Walton J.D."/>
            <person name="Blanchette R.A."/>
            <person name="Henrissat B."/>
            <person name="Martin F."/>
            <person name="Cullen D."/>
            <person name="Hibbett D.S."/>
            <person name="Grigoriev I.V."/>
        </authorList>
    </citation>
    <scope>NUCLEOTIDE SEQUENCE [LARGE SCALE GENOMIC DNA]</scope>
    <source>
        <strain evidence="7">MUCL 33604</strain>
    </source>
</reference>
<dbReference type="Gene3D" id="1.10.1030.10">
    <property type="entry name" value="Carbamoyl-phosphate synthetase, large subunit oligomerisation domain"/>
    <property type="match status" value="1"/>
</dbReference>
<dbReference type="InParanoid" id="A0A067PG65"/>
<dbReference type="STRING" id="933084.A0A067PG65"/>
<evidence type="ECO:0000256" key="3">
    <source>
        <dbReference type="ARBA" id="ARBA00022741"/>
    </source>
</evidence>
<comment type="pathway">
    <text evidence="1">Amino-acid biosynthesis; L-arginine biosynthesis; carbamoyl phosphate from bicarbonate: step 1/1.</text>
</comment>
<keyword evidence="3" id="KW-0547">Nucleotide-binding</keyword>
<evidence type="ECO:0000313" key="7">
    <source>
        <dbReference type="Proteomes" id="UP000027265"/>
    </source>
</evidence>
<dbReference type="InterPro" id="IPR036897">
    <property type="entry name" value="CarbamoylP_synth_lsu_oligo_sf"/>
</dbReference>
<dbReference type="PANTHER" id="PTHR11405:SF53">
    <property type="entry name" value="CARBAMOYL-PHOSPHATE SYNTHASE [AMMONIA], MITOCHONDRIAL"/>
    <property type="match status" value="1"/>
</dbReference>
<evidence type="ECO:0000256" key="1">
    <source>
        <dbReference type="ARBA" id="ARBA00005077"/>
    </source>
</evidence>
<dbReference type="GO" id="GO:0005524">
    <property type="term" value="F:ATP binding"/>
    <property type="evidence" value="ECO:0007669"/>
    <property type="project" value="UniProtKB-KW"/>
</dbReference>
<gene>
    <name evidence="6" type="ORF">JAAARDRAFT_197240</name>
</gene>
<feature type="domain" description="Carbamoyl-phosphate synthetase large subunit oligomerisation" evidence="5">
    <location>
        <begin position="8"/>
        <end position="103"/>
    </location>
</feature>
<dbReference type="InterPro" id="IPR005480">
    <property type="entry name" value="CPSase_lsu_oligo"/>
</dbReference>
<dbReference type="SUPFAM" id="SSF48108">
    <property type="entry name" value="Carbamoyl phosphate synthetase, large subunit connection domain"/>
    <property type="match status" value="1"/>
</dbReference>
<dbReference type="GO" id="GO:0005737">
    <property type="term" value="C:cytoplasm"/>
    <property type="evidence" value="ECO:0007669"/>
    <property type="project" value="TreeGrafter"/>
</dbReference>